<dbReference type="AlphaFoldDB" id="A0A3G2QZQ7"/>
<name>A0A3G2QZQ7_9STRA</name>
<protein>
    <submittedName>
        <fullName evidence="1">Ycf54</fullName>
    </submittedName>
</protein>
<dbReference type="Pfam" id="PF10674">
    <property type="entry name" value="Ycf54"/>
    <property type="match status" value="1"/>
</dbReference>
<dbReference type="EMBL" id="MH795131">
    <property type="protein sequence ID" value="AYO28607.1"/>
    <property type="molecule type" value="Genomic_DNA"/>
</dbReference>
<sequence length="160" mass="19313">MKYYYIGLSQQDFFKNQVIEEVIRERVNHFISKKLQLNFWVVFSPLFLNNLEIKEKIKKTCFYKQKKQEIEFINNDYFAIMISTDPQYISWLKLRLGYFEDIELKDSHNFPENFKSDGFYGIYDLKDIGQVSPFEINKNLVHPLILIEKYKKSLELSLLT</sequence>
<proteinExistence type="predicted"/>
<evidence type="ECO:0000313" key="1">
    <source>
        <dbReference type="EMBL" id="AYO28607.1"/>
    </source>
</evidence>
<accession>A0A3G2QZQ7</accession>
<keyword evidence="1" id="KW-0934">Plastid</keyword>
<dbReference type="InterPro" id="IPR019616">
    <property type="entry name" value="Ycf54"/>
</dbReference>
<gene>
    <name evidence="1" type="primary">ycf54</name>
</gene>
<dbReference type="GeneID" id="38571972"/>
<dbReference type="InterPro" id="IPR038409">
    <property type="entry name" value="Ycf54-like_sf"/>
</dbReference>
<dbReference type="Gene3D" id="3.30.70.1860">
    <property type="entry name" value="Uncharacterised protein family Ycf54"/>
    <property type="match status" value="1"/>
</dbReference>
<organism evidence="1">
    <name type="scientific">Mallomonas splendens</name>
    <dbReference type="NCBI Taxonomy" id="52552"/>
    <lineage>
        <taxon>Eukaryota</taxon>
        <taxon>Sar</taxon>
        <taxon>Stramenopiles</taxon>
        <taxon>Ochrophyta</taxon>
        <taxon>Synurophyceae</taxon>
        <taxon>Synurales</taxon>
        <taxon>Mallomonadaceae</taxon>
        <taxon>Mallomonas</taxon>
    </lineage>
</organism>
<reference evidence="1" key="1">
    <citation type="submission" date="2018-08" db="EMBL/GenBank/DDBJ databases">
        <title>Comparative Plastid Genomics of Synurophyceae: Evolutionary Evidence of Lateral Gene Transfer and Inverted Repeat Dynamics.</title>
        <authorList>
            <person name="Kim J.I."/>
            <person name="Shin H."/>
            <person name="Skaloud P."/>
            <person name="Jung J."/>
            <person name="Yoon H.S."/>
            <person name="Archibald J.M."/>
            <person name="Shin W."/>
        </authorList>
    </citation>
    <scope>NUCLEOTIDE SEQUENCE</scope>
    <source>
        <strain evidence="1">CCMP1782</strain>
    </source>
</reference>
<dbReference type="RefSeq" id="YP_009545453.1">
    <property type="nucleotide sequence ID" value="NC_040135.1"/>
</dbReference>
<geneLocation type="plastid" evidence="1"/>